<protein>
    <recommendedName>
        <fullName evidence="2">KIB1-4 beta-propeller domain-containing protein</fullName>
    </recommendedName>
</protein>
<evidence type="ECO:0000313" key="3">
    <source>
        <dbReference type="EMBL" id="KAK4730831.1"/>
    </source>
</evidence>
<evidence type="ECO:0000256" key="1">
    <source>
        <dbReference type="SAM" id="MobiDB-lite"/>
    </source>
</evidence>
<proteinExistence type="predicted"/>
<dbReference type="Pfam" id="PF03478">
    <property type="entry name" value="Beta-prop_KIB1-4"/>
    <property type="match status" value="2"/>
</dbReference>
<evidence type="ECO:0000259" key="2">
    <source>
        <dbReference type="Pfam" id="PF03478"/>
    </source>
</evidence>
<feature type="region of interest" description="Disordered" evidence="1">
    <location>
        <begin position="122"/>
        <end position="258"/>
    </location>
</feature>
<feature type="compositionally biased region" description="Acidic residues" evidence="1">
    <location>
        <begin position="126"/>
        <end position="258"/>
    </location>
</feature>
<feature type="domain" description="KIB1-4 beta-propeller" evidence="2">
    <location>
        <begin position="263"/>
        <end position="438"/>
    </location>
</feature>
<gene>
    <name evidence="3" type="ORF">R3W88_023819</name>
</gene>
<feature type="domain" description="KIB1-4 beta-propeller" evidence="2">
    <location>
        <begin position="37"/>
        <end position="119"/>
    </location>
</feature>
<evidence type="ECO:0000313" key="4">
    <source>
        <dbReference type="Proteomes" id="UP001311915"/>
    </source>
</evidence>
<organism evidence="3 4">
    <name type="scientific">Solanum pinnatisectum</name>
    <name type="common">tansyleaf nightshade</name>
    <dbReference type="NCBI Taxonomy" id="50273"/>
    <lineage>
        <taxon>Eukaryota</taxon>
        <taxon>Viridiplantae</taxon>
        <taxon>Streptophyta</taxon>
        <taxon>Embryophyta</taxon>
        <taxon>Tracheophyta</taxon>
        <taxon>Spermatophyta</taxon>
        <taxon>Magnoliopsida</taxon>
        <taxon>eudicotyledons</taxon>
        <taxon>Gunneridae</taxon>
        <taxon>Pentapetalae</taxon>
        <taxon>asterids</taxon>
        <taxon>lamiids</taxon>
        <taxon>Solanales</taxon>
        <taxon>Solanaceae</taxon>
        <taxon>Solanoideae</taxon>
        <taxon>Solaneae</taxon>
        <taxon>Solanum</taxon>
    </lineage>
</organism>
<name>A0AAV9LYL7_9SOLN</name>
<dbReference type="EMBL" id="JAWPEI010000003">
    <property type="protein sequence ID" value="KAK4730831.1"/>
    <property type="molecule type" value="Genomic_DNA"/>
</dbReference>
<dbReference type="InterPro" id="IPR005174">
    <property type="entry name" value="KIB1-4_b-propeller"/>
</dbReference>
<reference evidence="3 4" key="1">
    <citation type="submission" date="2023-10" db="EMBL/GenBank/DDBJ databases">
        <title>Genome-Wide Identification Analysis in wild type Solanum Pinnatisectum Reveals Some Genes Defensing Phytophthora Infestans.</title>
        <authorList>
            <person name="Sun C."/>
        </authorList>
    </citation>
    <scope>NUCLEOTIDE SEQUENCE [LARGE SCALE GENOMIC DNA]</scope>
    <source>
        <strain evidence="3">LQN</strain>
        <tissue evidence="3">Leaf</tissue>
    </source>
</reference>
<dbReference type="Proteomes" id="UP001311915">
    <property type="component" value="Unassembled WGS sequence"/>
</dbReference>
<keyword evidence="4" id="KW-1185">Reference proteome</keyword>
<sequence length="471" mass="54103">MRLEEKKKENLEYYGPPLSSQPHPWLVICPSRKTQTFFSISEDRSYKRSIPELGNALIRAYAQEWLVLEDFDSSDCYLWNAISNDKIQLPPLPYDDQLLCLLSAPPNDPQCRILFLIHETTHPDTDDNENSNDDTEDENSNDDTEDENSNDDTNDDTDTNDDDTDNENFDDDDTNDDYPDDDDTDVNDDDTDNENPDDDNDTDSNDDDTGDDDDLDSNNDDTDNENPDDDDIDSNDDTDNEDPEDEANDDNQDDDANNDENAATLYLCKPGYDEEFHKQDLKSIIGDNCFSVWTVFKGDFYVLTMQTSILLRLDVDDLSGTISATPMTNEPPYDHFTEYLDMPRFGNYLIQSEDDNKDKVELLYVHMLFHGREFEDVYKIIVFRFDFVKKVWEEKKSIGETAIFLGPCFGGTTCCTRGTNIKKESIYFIKGRYLCIFNLETQSISVSLPCPHISKTKPPSYWLKLMDGGVR</sequence>
<dbReference type="AlphaFoldDB" id="A0AAV9LYL7"/>
<dbReference type="PANTHER" id="PTHR40891">
    <property type="entry name" value="DUF295 DOMAIN-CONTAINING PROTEIN"/>
    <property type="match status" value="1"/>
</dbReference>
<accession>A0AAV9LYL7</accession>
<comment type="caution">
    <text evidence="3">The sequence shown here is derived from an EMBL/GenBank/DDBJ whole genome shotgun (WGS) entry which is preliminary data.</text>
</comment>
<dbReference type="PANTHER" id="PTHR40891:SF2">
    <property type="entry name" value="REVERSE TRANSCRIPTASE TY1_COPIA-TYPE DOMAIN-CONTAINING PROTEIN"/>
    <property type="match status" value="1"/>
</dbReference>